<feature type="transmembrane region" description="Helical" evidence="2">
    <location>
        <begin position="237"/>
        <end position="260"/>
    </location>
</feature>
<evidence type="ECO:0000256" key="1">
    <source>
        <dbReference type="SAM" id="MobiDB-lite"/>
    </source>
</evidence>
<proteinExistence type="predicted"/>
<dbReference type="Proteomes" id="UP001153365">
    <property type="component" value="Unassembled WGS sequence"/>
</dbReference>
<dbReference type="AlphaFoldDB" id="A0AAV0B5B5"/>
<evidence type="ECO:0000313" key="3">
    <source>
        <dbReference type="EMBL" id="CAH7677565.1"/>
    </source>
</evidence>
<protein>
    <submittedName>
        <fullName evidence="3">Uncharacterized protein</fullName>
    </submittedName>
</protein>
<sequence>MRKRVLGSVVYENASLSKLVIKLITPSGEAIKEIRKASPLDTDQDESAQKDSSKVERNAFDNIESRSTIKLDSGEASGYQITLRSSYKSTSATLAQTAFFGASLTYSHLFSYLPPEPSILAWSASFFLISATGAGMMSILGQIDGLWKNFQPNSNDQKGNNSFYPHRRQRTESNRTVSSIGFNHRIESVSELVVKVYGWISVSGALLGLGLLNISMVVGAFEVGKPTEKSRQETNKITIITAGIFSLFFSLNLVMGAIYIEYCFKPNLEKQLQKLGYIFCF</sequence>
<evidence type="ECO:0000256" key="2">
    <source>
        <dbReference type="SAM" id="Phobius"/>
    </source>
</evidence>
<feature type="region of interest" description="Disordered" evidence="1">
    <location>
        <begin position="35"/>
        <end position="56"/>
    </location>
</feature>
<keyword evidence="2" id="KW-0812">Transmembrane</keyword>
<feature type="compositionally biased region" description="Basic and acidic residues" evidence="1">
    <location>
        <begin position="47"/>
        <end position="56"/>
    </location>
</feature>
<comment type="caution">
    <text evidence="3">The sequence shown here is derived from an EMBL/GenBank/DDBJ whole genome shotgun (WGS) entry which is preliminary data.</text>
</comment>
<dbReference type="EMBL" id="CALTRL010003103">
    <property type="protein sequence ID" value="CAH7677565.1"/>
    <property type="molecule type" value="Genomic_DNA"/>
</dbReference>
<keyword evidence="2" id="KW-0472">Membrane</keyword>
<feature type="transmembrane region" description="Helical" evidence="2">
    <location>
        <begin position="119"/>
        <end position="140"/>
    </location>
</feature>
<name>A0AAV0B5B5_PHAPC</name>
<organism evidence="3 4">
    <name type="scientific">Phakopsora pachyrhizi</name>
    <name type="common">Asian soybean rust disease fungus</name>
    <dbReference type="NCBI Taxonomy" id="170000"/>
    <lineage>
        <taxon>Eukaryota</taxon>
        <taxon>Fungi</taxon>
        <taxon>Dikarya</taxon>
        <taxon>Basidiomycota</taxon>
        <taxon>Pucciniomycotina</taxon>
        <taxon>Pucciniomycetes</taxon>
        <taxon>Pucciniales</taxon>
        <taxon>Phakopsoraceae</taxon>
        <taxon>Phakopsora</taxon>
    </lineage>
</organism>
<keyword evidence="2" id="KW-1133">Transmembrane helix</keyword>
<feature type="transmembrane region" description="Helical" evidence="2">
    <location>
        <begin position="196"/>
        <end position="217"/>
    </location>
</feature>
<accession>A0AAV0B5B5</accession>
<reference evidence="3" key="1">
    <citation type="submission" date="2022-06" db="EMBL/GenBank/DDBJ databases">
        <authorList>
            <consortium name="SYNGENTA / RWTH Aachen University"/>
        </authorList>
    </citation>
    <scope>NUCLEOTIDE SEQUENCE</scope>
</reference>
<evidence type="ECO:0000313" key="4">
    <source>
        <dbReference type="Proteomes" id="UP001153365"/>
    </source>
</evidence>
<gene>
    <name evidence="3" type="ORF">PPACK8108_LOCUS12733</name>
</gene>
<keyword evidence="4" id="KW-1185">Reference proteome</keyword>